<keyword evidence="3" id="KW-1185">Reference proteome</keyword>
<proteinExistence type="predicted"/>
<sequence length="229" mass="24660">MAPPLNSSIDLAAGAPPASLPHHPQQQVVALLPPWAQPTSACSSPLLSMAPPLPASQSLGAQAAGASRCPSLLQAQPKAHFPSPESMGMKPWTPATFTTRNSYVPHGLPPPVQWRSSPSSSPRRAGSSSSPWRLRLPAAPPLPDRDEPPHFCGVEHEAIIGRRCPLGVRQNAWLVSTRSRQQGTAPLHPVVCNPGARCFASKHRWRLKTRIGEYEIMKMKETTPELGSD</sequence>
<feature type="region of interest" description="Disordered" evidence="1">
    <location>
        <begin position="1"/>
        <end position="23"/>
    </location>
</feature>
<protein>
    <submittedName>
        <fullName evidence="2">Uncharacterized protein</fullName>
    </submittedName>
</protein>
<reference evidence="2 3" key="1">
    <citation type="submission" date="2024-02" db="EMBL/GenBank/DDBJ databases">
        <title>High-quality chromosome-scale genome assembly of Pensacola bahiagrass (Paspalum notatum Flugge var. saurae).</title>
        <authorList>
            <person name="Vega J.M."/>
            <person name="Podio M."/>
            <person name="Orjuela J."/>
            <person name="Siena L.A."/>
            <person name="Pessino S.C."/>
            <person name="Combes M.C."/>
            <person name="Mariac C."/>
            <person name="Albertini E."/>
            <person name="Pupilli F."/>
            <person name="Ortiz J.P.A."/>
            <person name="Leblanc O."/>
        </authorList>
    </citation>
    <scope>NUCLEOTIDE SEQUENCE [LARGE SCALE GENOMIC DNA]</scope>
    <source>
        <strain evidence="2">R1</strain>
        <tissue evidence="2">Leaf</tissue>
    </source>
</reference>
<accession>A0AAQ3TZT8</accession>
<evidence type="ECO:0000313" key="3">
    <source>
        <dbReference type="Proteomes" id="UP001341281"/>
    </source>
</evidence>
<evidence type="ECO:0000256" key="1">
    <source>
        <dbReference type="SAM" id="MobiDB-lite"/>
    </source>
</evidence>
<name>A0AAQ3TZT8_PASNO</name>
<feature type="region of interest" description="Disordered" evidence="1">
    <location>
        <begin position="100"/>
        <end position="148"/>
    </location>
</feature>
<dbReference type="AlphaFoldDB" id="A0AAQ3TZT8"/>
<dbReference type="EMBL" id="CP144750">
    <property type="protein sequence ID" value="WVZ82950.1"/>
    <property type="molecule type" value="Genomic_DNA"/>
</dbReference>
<gene>
    <name evidence="2" type="ORF">U9M48_030150</name>
</gene>
<evidence type="ECO:0000313" key="2">
    <source>
        <dbReference type="EMBL" id="WVZ82950.1"/>
    </source>
</evidence>
<feature type="region of interest" description="Disordered" evidence="1">
    <location>
        <begin position="41"/>
        <end position="61"/>
    </location>
</feature>
<dbReference type="Proteomes" id="UP001341281">
    <property type="component" value="Chromosome 06"/>
</dbReference>
<organism evidence="2 3">
    <name type="scientific">Paspalum notatum var. saurae</name>
    <dbReference type="NCBI Taxonomy" id="547442"/>
    <lineage>
        <taxon>Eukaryota</taxon>
        <taxon>Viridiplantae</taxon>
        <taxon>Streptophyta</taxon>
        <taxon>Embryophyta</taxon>
        <taxon>Tracheophyta</taxon>
        <taxon>Spermatophyta</taxon>
        <taxon>Magnoliopsida</taxon>
        <taxon>Liliopsida</taxon>
        <taxon>Poales</taxon>
        <taxon>Poaceae</taxon>
        <taxon>PACMAD clade</taxon>
        <taxon>Panicoideae</taxon>
        <taxon>Andropogonodae</taxon>
        <taxon>Paspaleae</taxon>
        <taxon>Paspalinae</taxon>
        <taxon>Paspalum</taxon>
    </lineage>
</organism>
<feature type="compositionally biased region" description="Low complexity" evidence="1">
    <location>
        <begin position="113"/>
        <end position="137"/>
    </location>
</feature>